<dbReference type="PROSITE" id="PS50985">
    <property type="entry name" value="GRAS"/>
    <property type="match status" value="1"/>
</dbReference>
<accession>A0AAV5JWU5</accession>
<gene>
    <name evidence="4" type="ORF">SLEP1_g26497</name>
</gene>
<organism evidence="4 5">
    <name type="scientific">Rubroshorea leprosula</name>
    <dbReference type="NCBI Taxonomy" id="152421"/>
    <lineage>
        <taxon>Eukaryota</taxon>
        <taxon>Viridiplantae</taxon>
        <taxon>Streptophyta</taxon>
        <taxon>Embryophyta</taxon>
        <taxon>Tracheophyta</taxon>
        <taxon>Spermatophyta</taxon>
        <taxon>Magnoliopsida</taxon>
        <taxon>eudicotyledons</taxon>
        <taxon>Gunneridae</taxon>
        <taxon>Pentapetalae</taxon>
        <taxon>rosids</taxon>
        <taxon>malvids</taxon>
        <taxon>Malvales</taxon>
        <taxon>Dipterocarpaceae</taxon>
        <taxon>Rubroshorea</taxon>
    </lineage>
</organism>
<keyword evidence="5" id="KW-1185">Reference proteome</keyword>
<evidence type="ECO:0000256" key="1">
    <source>
        <dbReference type="ARBA" id="ARBA00023015"/>
    </source>
</evidence>
<keyword evidence="2" id="KW-0804">Transcription</keyword>
<dbReference type="Pfam" id="PF03514">
    <property type="entry name" value="GRAS"/>
    <property type="match status" value="2"/>
</dbReference>
<evidence type="ECO:0000313" key="4">
    <source>
        <dbReference type="EMBL" id="GKV15738.1"/>
    </source>
</evidence>
<dbReference type="AlphaFoldDB" id="A0AAV5JWU5"/>
<comment type="similarity">
    <text evidence="3">Belongs to the GRAS family.</text>
</comment>
<evidence type="ECO:0000256" key="2">
    <source>
        <dbReference type="ARBA" id="ARBA00023163"/>
    </source>
</evidence>
<dbReference type="InterPro" id="IPR005202">
    <property type="entry name" value="TF_GRAS"/>
</dbReference>
<reference evidence="4 5" key="1">
    <citation type="journal article" date="2021" name="Commun. Biol.">
        <title>The genome of Shorea leprosula (Dipterocarpaceae) highlights the ecological relevance of drought in aseasonal tropical rainforests.</title>
        <authorList>
            <person name="Ng K.K.S."/>
            <person name="Kobayashi M.J."/>
            <person name="Fawcett J.A."/>
            <person name="Hatakeyama M."/>
            <person name="Paape T."/>
            <person name="Ng C.H."/>
            <person name="Ang C.C."/>
            <person name="Tnah L.H."/>
            <person name="Lee C.T."/>
            <person name="Nishiyama T."/>
            <person name="Sese J."/>
            <person name="O'Brien M.J."/>
            <person name="Copetti D."/>
            <person name="Mohd Noor M.I."/>
            <person name="Ong R.C."/>
            <person name="Putra M."/>
            <person name="Sireger I.Z."/>
            <person name="Indrioko S."/>
            <person name="Kosugi Y."/>
            <person name="Izuno A."/>
            <person name="Isagi Y."/>
            <person name="Lee S.L."/>
            <person name="Shimizu K.K."/>
        </authorList>
    </citation>
    <scope>NUCLEOTIDE SEQUENCE [LARGE SCALE GENOMIC DNA]</scope>
    <source>
        <strain evidence="4">214</strain>
    </source>
</reference>
<proteinExistence type="inferred from homology"/>
<comment type="caution">
    <text evidence="4">The sequence shown here is derived from an EMBL/GenBank/DDBJ whole genome shotgun (WGS) entry which is preliminary data.</text>
</comment>
<dbReference type="Proteomes" id="UP001054252">
    <property type="component" value="Unassembled WGS sequence"/>
</dbReference>
<comment type="caution">
    <text evidence="3">Lacks conserved residue(s) required for the propagation of feature annotation.</text>
</comment>
<dbReference type="PANTHER" id="PTHR31636">
    <property type="entry name" value="OSJNBA0084A10.13 PROTEIN-RELATED"/>
    <property type="match status" value="1"/>
</dbReference>
<name>A0AAV5JWU5_9ROSI</name>
<evidence type="ECO:0000313" key="5">
    <source>
        <dbReference type="Proteomes" id="UP001054252"/>
    </source>
</evidence>
<sequence length="166" mass="18572">MCILYEICPYLKFGYMATNVAIADAGKSENHTHIIDYQIAQGTQWLTLFQALAATPVGRGLVALSEKFSIDMEFHGVPLFAPAVTIMDILDVRPRKAQSKNQTQFLPRFIGTLNYYLAMIESIDGTLPRDSKERINVEQHCLARDIVNCIACGAKERVEHHGLIGF</sequence>
<feature type="region of interest" description="SAW" evidence="3">
    <location>
        <begin position="151"/>
        <end position="166"/>
    </location>
</feature>
<dbReference type="EMBL" id="BPVZ01000044">
    <property type="protein sequence ID" value="GKV15738.1"/>
    <property type="molecule type" value="Genomic_DNA"/>
</dbReference>
<protein>
    <submittedName>
        <fullName evidence="4">Uncharacterized protein</fullName>
    </submittedName>
</protein>
<evidence type="ECO:0000256" key="3">
    <source>
        <dbReference type="PROSITE-ProRule" id="PRU01191"/>
    </source>
</evidence>
<keyword evidence="1" id="KW-0805">Transcription regulation</keyword>